<organism evidence="2">
    <name type="scientific">Pontimicrobium sp. SW4</name>
    <dbReference type="NCBI Taxonomy" id="3153519"/>
    <lineage>
        <taxon>Bacteria</taxon>
        <taxon>Pseudomonadati</taxon>
        <taxon>Bacteroidota</taxon>
        <taxon>Flavobacteriia</taxon>
        <taxon>Flavobacteriales</taxon>
        <taxon>Flavobacteriaceae</taxon>
        <taxon>Pontimicrobium</taxon>
    </lineage>
</organism>
<keyword evidence="1" id="KW-0732">Signal</keyword>
<feature type="chain" id="PRO_5043380534" description="KTSC domain-containing protein" evidence="1">
    <location>
        <begin position="22"/>
        <end position="286"/>
    </location>
</feature>
<evidence type="ECO:0008006" key="3">
    <source>
        <dbReference type="Google" id="ProtNLM"/>
    </source>
</evidence>
<dbReference type="EMBL" id="CP157199">
    <property type="protein sequence ID" value="XBG62296.1"/>
    <property type="molecule type" value="Genomic_DNA"/>
</dbReference>
<accession>A0AAU7BW28</accession>
<name>A0AAU7BW28_9FLAO</name>
<reference evidence="2" key="1">
    <citation type="submission" date="2024-05" db="EMBL/GenBank/DDBJ databases">
        <title>Pontimicrobium maritimus sp. nov., isolated form sea water.</title>
        <authorList>
            <person name="Muhammad N."/>
            <person name="Vuong T.Q."/>
            <person name="Han H.L."/>
            <person name="Kim S.-G."/>
        </authorList>
    </citation>
    <scope>NUCLEOTIDE SEQUENCE</scope>
    <source>
        <strain evidence="2">SW4</strain>
    </source>
</reference>
<gene>
    <name evidence="2" type="ORF">ABGB03_05175</name>
</gene>
<dbReference type="RefSeq" id="WP_347925420.1">
    <property type="nucleotide sequence ID" value="NZ_CP157199.1"/>
</dbReference>
<proteinExistence type="predicted"/>
<protein>
    <recommendedName>
        <fullName evidence="3">KTSC domain-containing protein</fullName>
    </recommendedName>
</protein>
<evidence type="ECO:0000313" key="2">
    <source>
        <dbReference type="EMBL" id="XBG62296.1"/>
    </source>
</evidence>
<dbReference type="AlphaFoldDB" id="A0AAU7BW28"/>
<evidence type="ECO:0000256" key="1">
    <source>
        <dbReference type="SAM" id="SignalP"/>
    </source>
</evidence>
<sequence length="286" mass="34108">MNFTVKSLLILLLLIPFFSTAQVEEIYVDEDMNRMTKEQFLNNCGKSIYRCTSSVSDSLAVNILHSRFKFGRISPEVHEKLLSELYKNNETQTDQTIVLRFVDRHLSYESYVKHELNKMNSGGYDYYIFQNGEKKHFKGKSSVLPESWHKKNLKRYLYREKKCIKKVSKKSNSKVFHLAKYSFDSLHEDYKGLTLIKRNNYLEDIRSSLPDSTRFVIILPKGEYFSSEFFVHPKSIIPFLNNSDWSEYKRDLKYSNSIKYKKGYGFFKSLPYRYRNYYLDYNLTCF</sequence>
<feature type="signal peptide" evidence="1">
    <location>
        <begin position="1"/>
        <end position="21"/>
    </location>
</feature>